<feature type="transmembrane region" description="Helical" evidence="2">
    <location>
        <begin position="165"/>
        <end position="187"/>
    </location>
</feature>
<dbReference type="InterPro" id="IPR010539">
    <property type="entry name" value="BaxI_1-like"/>
</dbReference>
<keyword evidence="2" id="KW-0472">Membrane</keyword>
<keyword evidence="2" id="KW-0812">Transmembrane</keyword>
<dbReference type="KEGG" id="gry:D7I44_04865"/>
<keyword evidence="2" id="KW-1133">Transmembrane helix</keyword>
<feature type="transmembrane region" description="Helical" evidence="2">
    <location>
        <begin position="107"/>
        <end position="125"/>
    </location>
</feature>
<dbReference type="Pfam" id="PF12811">
    <property type="entry name" value="BaxI_1"/>
    <property type="match status" value="1"/>
</dbReference>
<evidence type="ECO:0000313" key="4">
    <source>
        <dbReference type="Proteomes" id="UP000275069"/>
    </source>
</evidence>
<accession>A0A387BPI1</accession>
<name>A0A387BPI1_9MICO</name>
<feature type="transmembrane region" description="Helical" evidence="2">
    <location>
        <begin position="62"/>
        <end position="95"/>
    </location>
</feature>
<feature type="transmembrane region" description="Helical" evidence="2">
    <location>
        <begin position="241"/>
        <end position="259"/>
    </location>
</feature>
<sequence length="271" mass="28557">MAASNNPALNRVPAFRAGGAPQPVDPNTVGATPDLEALFQARSAGAAETGRMSYEDTVVKTVVLFAALLATGVVAWFVPQLTIIGAIVGLVLGLVNAFKRKPSPALIITYAAAQGLFLGGISRIFETVFGGVVVQAVIATLGVFGVMLALFASGKVRASNRLTKVFLGAMVGYLVYSLVNVGLMVFGGVSSDLAFGLNSMTFMGIPLGLIVGILAVLMGAYSLVLDFEFIKNGVENRAPRVYGWQGAFGLMVTLIWLYVEFLRLFAILSRN</sequence>
<dbReference type="RefSeq" id="WP_120788454.1">
    <property type="nucleotide sequence ID" value="NZ_CP032624.1"/>
</dbReference>
<dbReference type="OrthoDB" id="116480at2"/>
<keyword evidence="4" id="KW-1185">Reference proteome</keyword>
<dbReference type="PANTHER" id="PTHR41282">
    <property type="entry name" value="CONSERVED TRANSMEMBRANE PROTEIN-RELATED"/>
    <property type="match status" value="1"/>
</dbReference>
<dbReference type="PANTHER" id="PTHR41282:SF1">
    <property type="entry name" value="CONSERVED TRANSMEMBRANE PROTEIN-RELATED"/>
    <property type="match status" value="1"/>
</dbReference>
<feature type="transmembrane region" description="Helical" evidence="2">
    <location>
        <begin position="131"/>
        <end position="153"/>
    </location>
</feature>
<dbReference type="Proteomes" id="UP000275069">
    <property type="component" value="Chromosome"/>
</dbReference>
<gene>
    <name evidence="3" type="ORF">D7I44_04865</name>
</gene>
<reference evidence="3 4" key="1">
    <citation type="submission" date="2018-09" db="EMBL/GenBank/DDBJ databases">
        <title>Genome sequencing of strain 2DFW10M-5.</title>
        <authorList>
            <person name="Heo J."/>
            <person name="Kim S.-J."/>
            <person name="Kwon S.-W."/>
        </authorList>
    </citation>
    <scope>NUCLEOTIDE SEQUENCE [LARGE SCALE GENOMIC DNA]</scope>
    <source>
        <strain evidence="3 4">2DFW10M-5</strain>
    </source>
</reference>
<feature type="region of interest" description="Disordered" evidence="1">
    <location>
        <begin position="1"/>
        <end position="26"/>
    </location>
</feature>
<organism evidence="3 4">
    <name type="scientific">Gryllotalpicola protaetiae</name>
    <dbReference type="NCBI Taxonomy" id="2419771"/>
    <lineage>
        <taxon>Bacteria</taxon>
        <taxon>Bacillati</taxon>
        <taxon>Actinomycetota</taxon>
        <taxon>Actinomycetes</taxon>
        <taxon>Micrococcales</taxon>
        <taxon>Microbacteriaceae</taxon>
        <taxon>Gryllotalpicola</taxon>
    </lineage>
</organism>
<evidence type="ECO:0000313" key="3">
    <source>
        <dbReference type="EMBL" id="AYG02920.1"/>
    </source>
</evidence>
<protein>
    <submittedName>
        <fullName evidence="3">Bax inhibitor-1/YccA family protein</fullName>
    </submittedName>
</protein>
<dbReference type="EMBL" id="CP032624">
    <property type="protein sequence ID" value="AYG02920.1"/>
    <property type="molecule type" value="Genomic_DNA"/>
</dbReference>
<dbReference type="PIRSF" id="PIRSF009160">
    <property type="entry name" value="UCP009160"/>
    <property type="match status" value="1"/>
</dbReference>
<evidence type="ECO:0000256" key="1">
    <source>
        <dbReference type="SAM" id="MobiDB-lite"/>
    </source>
</evidence>
<feature type="transmembrane region" description="Helical" evidence="2">
    <location>
        <begin position="207"/>
        <end position="229"/>
    </location>
</feature>
<proteinExistence type="predicted"/>
<dbReference type="AlphaFoldDB" id="A0A387BPI1"/>
<evidence type="ECO:0000256" key="2">
    <source>
        <dbReference type="SAM" id="Phobius"/>
    </source>
</evidence>